<evidence type="ECO:0000313" key="2">
    <source>
        <dbReference type="EMBL" id="KAF7175971.1"/>
    </source>
</evidence>
<dbReference type="EMBL" id="JACBAE010001380">
    <property type="protein sequence ID" value="KAF7159358.1"/>
    <property type="molecule type" value="Genomic_DNA"/>
</dbReference>
<comment type="caution">
    <text evidence="1">The sequence shown here is derived from an EMBL/GenBank/DDBJ whole genome shotgun (WGS) entry which is preliminary data.</text>
</comment>
<name>A0A8H6ULK2_9EURO</name>
<evidence type="ECO:0000313" key="4">
    <source>
        <dbReference type="Proteomes" id="UP000654922"/>
    </source>
</evidence>
<dbReference type="OrthoDB" id="5135119at2759"/>
<proteinExistence type="predicted"/>
<accession>A0A8H6ULK2</accession>
<gene>
    <name evidence="1" type="ORF">CNMCM5623_004672</name>
    <name evidence="2" type="ORF">CNMCM7691_000822</name>
</gene>
<keyword evidence="3" id="KW-1185">Reference proteome</keyword>
<dbReference type="Proteomes" id="UP000641853">
    <property type="component" value="Unassembled WGS sequence"/>
</dbReference>
<dbReference type="AlphaFoldDB" id="A0A8H6ULK2"/>
<sequence>MQQPGPAHWIKDFKDISKEMVLAVMENRSVDNVLGGQKVTGQDNPINNGSFCNPFNIIDPSEEMARI</sequence>
<dbReference type="EMBL" id="JACBAG010001917">
    <property type="protein sequence ID" value="KAF7175971.1"/>
    <property type="molecule type" value="Genomic_DNA"/>
</dbReference>
<evidence type="ECO:0000313" key="1">
    <source>
        <dbReference type="EMBL" id="KAF7159358.1"/>
    </source>
</evidence>
<organism evidence="1 4">
    <name type="scientific">Aspergillus felis</name>
    <dbReference type="NCBI Taxonomy" id="1287682"/>
    <lineage>
        <taxon>Eukaryota</taxon>
        <taxon>Fungi</taxon>
        <taxon>Dikarya</taxon>
        <taxon>Ascomycota</taxon>
        <taxon>Pezizomycotina</taxon>
        <taxon>Eurotiomycetes</taxon>
        <taxon>Eurotiomycetidae</taxon>
        <taxon>Eurotiales</taxon>
        <taxon>Aspergillaceae</taxon>
        <taxon>Aspergillus</taxon>
        <taxon>Aspergillus subgen. Fumigati</taxon>
    </lineage>
</organism>
<dbReference type="Proteomes" id="UP000654922">
    <property type="component" value="Unassembled WGS sequence"/>
</dbReference>
<protein>
    <submittedName>
        <fullName evidence="1">Uncharacterized protein</fullName>
    </submittedName>
</protein>
<evidence type="ECO:0000313" key="3">
    <source>
        <dbReference type="Proteomes" id="UP000641853"/>
    </source>
</evidence>
<reference evidence="1" key="1">
    <citation type="submission" date="2020-06" db="EMBL/GenBank/DDBJ databases">
        <title>Draft genome sequences of strains closely related to Aspergillus parafelis and Aspergillus hiratsukae.</title>
        <authorList>
            <person name="Dos Santos R.A.C."/>
            <person name="Rivero-Menendez O."/>
            <person name="Steenwyk J.L."/>
            <person name="Mead M.E."/>
            <person name="Goldman G.H."/>
            <person name="Alastruey-Izquierdo A."/>
            <person name="Rokas A."/>
        </authorList>
    </citation>
    <scope>NUCLEOTIDE SEQUENCE</scope>
    <source>
        <strain evidence="1">CNM-CM5623</strain>
        <strain evidence="2">CNM-CM7691</strain>
    </source>
</reference>